<gene>
    <name evidence="1" type="ORF">NCTC11546_02406</name>
    <name evidence="2" type="ORF">OL231_01275</name>
</gene>
<evidence type="ECO:0000313" key="1">
    <source>
        <dbReference type="EMBL" id="SQA79147.1"/>
    </source>
</evidence>
<evidence type="ECO:0000313" key="3">
    <source>
        <dbReference type="Proteomes" id="UP000249891"/>
    </source>
</evidence>
<reference evidence="1 3" key="1">
    <citation type="submission" date="2018-06" db="EMBL/GenBank/DDBJ databases">
        <authorList>
            <consortium name="Pathogen Informatics"/>
            <person name="Doyle S."/>
        </authorList>
    </citation>
    <scope>NUCLEOTIDE SEQUENCE [LARGE SCALE GENOMIC DNA]</scope>
    <source>
        <strain evidence="1 3">NCTC11546</strain>
    </source>
</reference>
<evidence type="ECO:0008006" key="4">
    <source>
        <dbReference type="Google" id="ProtNLM"/>
    </source>
</evidence>
<dbReference type="AlphaFoldDB" id="A0A2X2RLD1"/>
<organism evidence="1 3">
    <name type="scientific">Capnocytophaga ochracea</name>
    <dbReference type="NCBI Taxonomy" id="1018"/>
    <lineage>
        <taxon>Bacteria</taxon>
        <taxon>Pseudomonadati</taxon>
        <taxon>Bacteroidota</taxon>
        <taxon>Flavobacteriia</taxon>
        <taxon>Flavobacteriales</taxon>
        <taxon>Flavobacteriaceae</taxon>
        <taxon>Capnocytophaga</taxon>
    </lineage>
</organism>
<dbReference type="RefSeq" id="WP_048746395.1">
    <property type="nucleotide sequence ID" value="NZ_CP110230.1"/>
</dbReference>
<dbReference type="EMBL" id="CP110230">
    <property type="protein sequence ID" value="UZD41195.1"/>
    <property type="molecule type" value="Genomic_DNA"/>
</dbReference>
<name>A0A2X2RLD1_CAPOC</name>
<proteinExistence type="predicted"/>
<reference evidence="2" key="2">
    <citation type="submission" date="2022-10" db="EMBL/GenBank/DDBJ databases">
        <title>Complete genome sequence of Capnocytophaga ochracea KCOM 2812 isolated from actinomycosis lesion.</title>
        <authorList>
            <person name="Kook J.-K."/>
            <person name="Park S.-N."/>
            <person name="Lim Y.K."/>
        </authorList>
    </citation>
    <scope>NUCLEOTIDE SEQUENCE</scope>
    <source>
        <strain evidence="2">KCOM 28121</strain>
    </source>
</reference>
<dbReference type="EMBL" id="UARG01000017">
    <property type="protein sequence ID" value="SQA79147.1"/>
    <property type="molecule type" value="Genomic_DNA"/>
</dbReference>
<dbReference type="Proteomes" id="UP000249891">
    <property type="component" value="Unassembled WGS sequence"/>
</dbReference>
<accession>A0A2X2RLD1</accession>
<sequence length="172" mass="19075">MSKKTLYFAFVIGLFAIACNDGNLEVDTISFENSDVLSCTTNDTTATFLFKYSQKQALILNLPANILENKEKTVSGTIPTNFKLYYRTFSDAVTTNYFCNAYPPATPNVTSQIEATGGTVTIVSRPIYNETTGALLRYDHQISITDLVLVNQDGNKIVDSNFVFGTYKTNKQ</sequence>
<protein>
    <recommendedName>
        <fullName evidence="4">Lipoprotein</fullName>
    </recommendedName>
</protein>
<dbReference type="Proteomes" id="UP001163262">
    <property type="component" value="Chromosome"/>
</dbReference>
<evidence type="ECO:0000313" key="2">
    <source>
        <dbReference type="EMBL" id="UZD41195.1"/>
    </source>
</evidence>
<dbReference type="PROSITE" id="PS51257">
    <property type="entry name" value="PROKAR_LIPOPROTEIN"/>
    <property type="match status" value="1"/>
</dbReference>